<dbReference type="Proteomes" id="UP001207742">
    <property type="component" value="Unassembled WGS sequence"/>
</dbReference>
<keyword evidence="2" id="KW-1185">Reference proteome</keyword>
<proteinExistence type="predicted"/>
<comment type="caution">
    <text evidence="1">The sequence shown here is derived from an EMBL/GenBank/DDBJ whole genome shotgun (WGS) entry which is preliminary data.</text>
</comment>
<dbReference type="EMBL" id="JAPDNS010000002">
    <property type="protein sequence ID" value="MCW3486359.1"/>
    <property type="molecule type" value="Genomic_DNA"/>
</dbReference>
<evidence type="ECO:0000313" key="2">
    <source>
        <dbReference type="Proteomes" id="UP001207742"/>
    </source>
</evidence>
<gene>
    <name evidence="1" type="ORF">OL497_20835</name>
</gene>
<dbReference type="PROSITE" id="PS51257">
    <property type="entry name" value="PROKAR_LIPOPROTEIN"/>
    <property type="match status" value="1"/>
</dbReference>
<evidence type="ECO:0000313" key="1">
    <source>
        <dbReference type="EMBL" id="MCW3486359.1"/>
    </source>
</evidence>
<protein>
    <recommendedName>
        <fullName evidence="3">DUF5007 domain-containing protein</fullName>
    </recommendedName>
</protein>
<organism evidence="1 2">
    <name type="scientific">Chitinophaga nivalis</name>
    <dbReference type="NCBI Taxonomy" id="2991709"/>
    <lineage>
        <taxon>Bacteria</taxon>
        <taxon>Pseudomonadati</taxon>
        <taxon>Bacteroidota</taxon>
        <taxon>Chitinophagia</taxon>
        <taxon>Chitinophagales</taxon>
        <taxon>Chitinophagaceae</taxon>
        <taxon>Chitinophaga</taxon>
    </lineage>
</organism>
<name>A0ABT3IQX3_9BACT</name>
<dbReference type="RefSeq" id="WP_264733175.1">
    <property type="nucleotide sequence ID" value="NZ_JAPDNR010000001.1"/>
</dbReference>
<sequence>MKRIFLSEYIILLALVMAVLQGCRKEELLHPAVPRIVELTFSGTSSVPLEFVYDNQVVDTTIGQDNSLPNPFTLNVSKGDQQIHIRRKGETAILKSYTIHPKTFQQHFGILYDEGKIYDNSIYYNLAIHPVGKNVEIFLDGKLKTQTSYGGILTSKLTIPMDKGLSRELTVKIKGEDKVILRRTIVEADSNKTMKFILVGKTPVESMVLPPLKDPKGMSLTLLLRPDIEFGQTTFQGGEVDLVFYVRDMMTEEVTHPVPEIRVTVPQPAAFATVELPPLAESKMYTFDVFKKGTKEVVYSSKNPGYTVRPGLGKYGMFLVFKDLEPHFFIPGERLICTISTNEEMGGDNFDEIFIIPNEVAVVNDFVKIQ</sequence>
<accession>A0ABT3IQX3</accession>
<reference evidence="1 2" key="1">
    <citation type="submission" date="2022-10" db="EMBL/GenBank/DDBJ databases">
        <title>Chitinophaga nivalis PC15 sp. nov., isolated from Pyeongchang county, South Korea.</title>
        <authorList>
            <person name="Trinh H.N."/>
        </authorList>
    </citation>
    <scope>NUCLEOTIDE SEQUENCE [LARGE SCALE GENOMIC DNA]</scope>
    <source>
        <strain evidence="1 2">PC14</strain>
    </source>
</reference>
<evidence type="ECO:0008006" key="3">
    <source>
        <dbReference type="Google" id="ProtNLM"/>
    </source>
</evidence>